<dbReference type="GO" id="GO:0006281">
    <property type="term" value="P:DNA repair"/>
    <property type="evidence" value="ECO:0007669"/>
    <property type="project" value="InterPro"/>
</dbReference>
<proteinExistence type="inferred from homology"/>
<sequence length="499" mass="57230">MQKRFATIWFPHLTTDWFIRRQSRLKEIPFVLAAPDHGRMVVTAANVPAQTQGIYKGMVVADARAIILSLEVLDDQPELPGKLLKGIAEWCIRYTPVVAIDPPDGLILDVTGCTHLWGSERQYLTDIIKRIKNFGYHIRAAIADTIGAAWAVTRYGHELIIESNTHQGALQLLPPAALRVEAATTELLEKLGLRHVKDFMNMPKSALRRRFGTNLLLRLGQALGYEEEGIIPVQPIEPYQERLPCLEAIGTATGIEMALQQLLNTLCHRLQQEQKGLRMAVFKGYRVDGKIESISIGTNRPSCNSKHLFKLFEIKIETIEPAAGIELFTLNALKVEALSTVQETLWNGKEKLDDMALSELLDRIGGKLGNDCIYRFMPDEHYWPERSFKKALDLDEKLQTNWQVNKPRPLQILYKPEMIEVTAPVPDYPPMLFRYKGKLHKVIRADGPERIEQEWWLQQGQHRDYYSVEDEEGRRYWLFRSGHYDAEASYQWFIHGFFA</sequence>
<dbReference type="Proteomes" id="UP000326903">
    <property type="component" value="Unassembled WGS sequence"/>
</dbReference>
<evidence type="ECO:0000256" key="2">
    <source>
        <dbReference type="ARBA" id="ARBA00022763"/>
    </source>
</evidence>
<dbReference type="PANTHER" id="PTHR35369:SF2">
    <property type="entry name" value="BLR3025 PROTEIN"/>
    <property type="match status" value="1"/>
</dbReference>
<evidence type="ECO:0000256" key="1">
    <source>
        <dbReference type="ARBA" id="ARBA00010945"/>
    </source>
</evidence>
<dbReference type="PANTHER" id="PTHR35369">
    <property type="entry name" value="BLR3025 PROTEIN-RELATED"/>
    <property type="match status" value="1"/>
</dbReference>
<dbReference type="Gene3D" id="3.40.1170.60">
    <property type="match status" value="1"/>
</dbReference>
<dbReference type="EMBL" id="VYQF01000015">
    <property type="protein sequence ID" value="KAA9034437.1"/>
    <property type="molecule type" value="Genomic_DNA"/>
</dbReference>
<protein>
    <submittedName>
        <fullName evidence="4">DNA polymerase Y family protein</fullName>
    </submittedName>
</protein>
<dbReference type="InterPro" id="IPR043502">
    <property type="entry name" value="DNA/RNA_pol_sf"/>
</dbReference>
<gene>
    <name evidence="4" type="ORF">FW778_22415</name>
</gene>
<keyword evidence="2" id="KW-0227">DNA damage</keyword>
<evidence type="ECO:0000313" key="5">
    <source>
        <dbReference type="Proteomes" id="UP000326903"/>
    </source>
</evidence>
<dbReference type="CDD" id="cd03468">
    <property type="entry name" value="PolY_like"/>
    <property type="match status" value="1"/>
</dbReference>
<organism evidence="4 5">
    <name type="scientific">Ginsengibacter hankyongi</name>
    <dbReference type="NCBI Taxonomy" id="2607284"/>
    <lineage>
        <taxon>Bacteria</taxon>
        <taxon>Pseudomonadati</taxon>
        <taxon>Bacteroidota</taxon>
        <taxon>Chitinophagia</taxon>
        <taxon>Chitinophagales</taxon>
        <taxon>Chitinophagaceae</taxon>
        <taxon>Ginsengibacter</taxon>
    </lineage>
</organism>
<comment type="caution">
    <text evidence="4">The sequence shown here is derived from an EMBL/GenBank/DDBJ whole genome shotgun (WGS) entry which is preliminary data.</text>
</comment>
<evidence type="ECO:0000259" key="3">
    <source>
        <dbReference type="Pfam" id="PF00817"/>
    </source>
</evidence>
<dbReference type="SUPFAM" id="SSF56672">
    <property type="entry name" value="DNA/RNA polymerases"/>
    <property type="match status" value="1"/>
</dbReference>
<dbReference type="RefSeq" id="WP_150417141.1">
    <property type="nucleotide sequence ID" value="NZ_VYQF01000015.1"/>
</dbReference>
<dbReference type="Gene3D" id="3.30.70.270">
    <property type="match status" value="1"/>
</dbReference>
<reference evidence="4 5" key="1">
    <citation type="submission" date="2019-09" db="EMBL/GenBank/DDBJ databases">
        <title>Draft genome sequence of Ginsengibacter sp. BR5-29.</title>
        <authorList>
            <person name="Im W.-T."/>
        </authorList>
    </citation>
    <scope>NUCLEOTIDE SEQUENCE [LARGE SCALE GENOMIC DNA]</scope>
    <source>
        <strain evidence="4 5">BR5-29</strain>
    </source>
</reference>
<feature type="domain" description="UmuC" evidence="3">
    <location>
        <begin position="17"/>
        <end position="153"/>
    </location>
</feature>
<dbReference type="InterPro" id="IPR043128">
    <property type="entry name" value="Rev_trsase/Diguanyl_cyclase"/>
</dbReference>
<dbReference type="AlphaFoldDB" id="A0A5J5IBC3"/>
<accession>A0A5J5IBC3</accession>
<dbReference type="InterPro" id="IPR001126">
    <property type="entry name" value="UmuC"/>
</dbReference>
<comment type="similarity">
    <text evidence="1">Belongs to the DNA polymerase type-Y family.</text>
</comment>
<dbReference type="Pfam" id="PF00817">
    <property type="entry name" value="IMS"/>
    <property type="match status" value="1"/>
</dbReference>
<keyword evidence="5" id="KW-1185">Reference proteome</keyword>
<name>A0A5J5IBC3_9BACT</name>
<evidence type="ECO:0000313" key="4">
    <source>
        <dbReference type="EMBL" id="KAA9034437.1"/>
    </source>
</evidence>
<dbReference type="InterPro" id="IPR050356">
    <property type="entry name" value="SulA_CellDiv_inhibitor"/>
</dbReference>